<keyword evidence="3" id="KW-0206">Cytoskeleton</keyword>
<feature type="transmembrane region" description="Helical" evidence="8">
    <location>
        <begin position="7"/>
        <end position="27"/>
    </location>
</feature>
<evidence type="ECO:0000313" key="11">
    <source>
        <dbReference type="Proteomes" id="UP000054408"/>
    </source>
</evidence>
<organism evidence="10 11">
    <name type="scientific">Thecamonas trahens ATCC 50062</name>
    <dbReference type="NCBI Taxonomy" id="461836"/>
    <lineage>
        <taxon>Eukaryota</taxon>
        <taxon>Apusozoa</taxon>
        <taxon>Apusomonadida</taxon>
        <taxon>Apusomonadidae</taxon>
        <taxon>Thecamonas</taxon>
    </lineage>
</organism>
<dbReference type="InterPro" id="IPR026720">
    <property type="entry name" value="CFAP91"/>
</dbReference>
<feature type="region of interest" description="Disordered" evidence="7">
    <location>
        <begin position="138"/>
        <end position="159"/>
    </location>
</feature>
<accession>A0A0L0DR24</accession>
<dbReference type="GO" id="GO:0005930">
    <property type="term" value="C:axoneme"/>
    <property type="evidence" value="ECO:0007669"/>
    <property type="project" value="UniProtKB-SubCell"/>
</dbReference>
<dbReference type="OMA" id="VQTMYRD"/>
<reference evidence="10 11" key="1">
    <citation type="submission" date="2010-05" db="EMBL/GenBank/DDBJ databases">
        <title>The Genome Sequence of Thecamonas trahens ATCC 50062.</title>
        <authorList>
            <consortium name="The Broad Institute Genome Sequencing Platform"/>
            <person name="Russ C."/>
            <person name="Cuomo C."/>
            <person name="Shea T."/>
            <person name="Young S.K."/>
            <person name="Zeng Q."/>
            <person name="Koehrsen M."/>
            <person name="Haas B."/>
            <person name="Borodovsky M."/>
            <person name="Guigo R."/>
            <person name="Alvarado L."/>
            <person name="Berlin A."/>
            <person name="Bochicchio J."/>
            <person name="Borenstein D."/>
            <person name="Chapman S."/>
            <person name="Chen Z."/>
            <person name="Freedman E."/>
            <person name="Gellesch M."/>
            <person name="Goldberg J."/>
            <person name="Griggs A."/>
            <person name="Gujja S."/>
            <person name="Heilman E."/>
            <person name="Heiman D."/>
            <person name="Hepburn T."/>
            <person name="Howarth C."/>
            <person name="Jen D."/>
            <person name="Larson L."/>
            <person name="Mehta T."/>
            <person name="Park D."/>
            <person name="Pearson M."/>
            <person name="Roberts A."/>
            <person name="Saif S."/>
            <person name="Shenoy N."/>
            <person name="Sisk P."/>
            <person name="Stolte C."/>
            <person name="Sykes S."/>
            <person name="Thomson T."/>
            <person name="Walk T."/>
            <person name="White J."/>
            <person name="Yandava C."/>
            <person name="Burger G."/>
            <person name="Gray M.W."/>
            <person name="Holland P.W.H."/>
            <person name="King N."/>
            <person name="Lang F.B.F."/>
            <person name="Roger A.J."/>
            <person name="Ruiz-Trillo I."/>
            <person name="Lander E."/>
            <person name="Nusbaum C."/>
        </authorList>
    </citation>
    <scope>NUCLEOTIDE SEQUENCE [LARGE SCALE GENOMIC DNA]</scope>
    <source>
        <strain evidence="10 11">ATCC 50062</strain>
    </source>
</reference>
<keyword evidence="11" id="KW-1185">Reference proteome</keyword>
<name>A0A0L0DR24_THETB</name>
<sequence length="743" mass="82475">MAIMVEVMDIGMAIMVVVMDMGMAIMVEVMDMGMAIMVVVMDIGMAIMVEVMDMGMAITIMAIMVTGPNRAKYFRKSVVPYMRTVAPSTMLEQVAAADAAASALQTMGGATSGGASRLGVDSRSGRLASAAGATRTSAVDAGLQSAGEGAGSRGTREGARSVGVQTLYRESEAQTDPYTPEYVTRDGEEPELLSLAMFTYGHGLPVTMDEIELIEKAREKRAWEASLPPIDDPDQFELRQRMMEEMEMQEWREREEEIERLQQARLEVLRQMIEQADVENEELNNERVAEVWRLNTLAKEVKVSNVQAARIKTLRKLARRRKKLDPLLSLSALEATKRDIVAEYADFGSHVYAGAKRSGKARDTQDTAQLYDISYAIDLSSRAALDELEAFIPTDAFTPKIDIPIRHTKARTPAERKMRKVTQQLEVVDRAIKKRKDTSQRPRTPLTCAHRIEKPPPRPPTPQLHQPDKAEEEKDVAVILIQSLIRGRAVQNTMFEGKERRLPLIQELRSVHAVSQVERNELAQLRRDALAARAARDKTARSAKAKSAAVESALGSVVGNALEYFSKQLVRLREERRIAAMVKLAERERRRREAAESGRRVAEEARRKVEDEIFAQIMGTHQESVDSYIESVLSSAVAATSRDQALDEARLKAAQLNTLVDELEAQREEPSVVVRDLVTSFLFPEVERRTLQARVAHQQRRFLAGAQAAVRASVANNAASFSDAVAPAPSRARPGSSPLVPRP</sequence>
<feature type="region of interest" description="Disordered" evidence="7">
    <location>
        <begin position="723"/>
        <end position="743"/>
    </location>
</feature>
<gene>
    <name evidence="10" type="ORF">AMSG_10463</name>
</gene>
<dbReference type="PANTHER" id="PTHR22455:SF10">
    <property type="entry name" value="CILIA- AND FLAGELLA-ASSOCIATED PROTEIN 91"/>
    <property type="match status" value="1"/>
</dbReference>
<evidence type="ECO:0000256" key="3">
    <source>
        <dbReference type="ARBA" id="ARBA00023212"/>
    </source>
</evidence>
<feature type="domain" description="CFAP91" evidence="9">
    <location>
        <begin position="164"/>
        <end position="316"/>
    </location>
</feature>
<comment type="similarity">
    <text evidence="5">Belongs to the CFAP91 family.</text>
</comment>
<dbReference type="STRING" id="461836.A0A0L0DR24"/>
<feature type="transmembrane region" description="Helical" evidence="8">
    <location>
        <begin position="33"/>
        <end position="66"/>
    </location>
</feature>
<dbReference type="Proteomes" id="UP000054408">
    <property type="component" value="Unassembled WGS sequence"/>
</dbReference>
<keyword evidence="2" id="KW-0963">Cytoplasm</keyword>
<keyword evidence="4" id="KW-0966">Cell projection</keyword>
<dbReference type="AlphaFoldDB" id="A0A0L0DR24"/>
<evidence type="ECO:0000259" key="9">
    <source>
        <dbReference type="Pfam" id="PF14738"/>
    </source>
</evidence>
<evidence type="ECO:0000256" key="4">
    <source>
        <dbReference type="ARBA" id="ARBA00023273"/>
    </source>
</evidence>
<dbReference type="Pfam" id="PF14738">
    <property type="entry name" value="CFAP91"/>
    <property type="match status" value="1"/>
</dbReference>
<evidence type="ECO:0000313" key="10">
    <source>
        <dbReference type="EMBL" id="KNC54466.1"/>
    </source>
</evidence>
<evidence type="ECO:0000256" key="8">
    <source>
        <dbReference type="SAM" id="Phobius"/>
    </source>
</evidence>
<keyword evidence="8" id="KW-0812">Transmembrane</keyword>
<evidence type="ECO:0000256" key="2">
    <source>
        <dbReference type="ARBA" id="ARBA00022490"/>
    </source>
</evidence>
<evidence type="ECO:0000256" key="6">
    <source>
        <dbReference type="ARBA" id="ARBA00029555"/>
    </source>
</evidence>
<evidence type="ECO:0000256" key="5">
    <source>
        <dbReference type="ARBA" id="ARBA00029468"/>
    </source>
</evidence>
<evidence type="ECO:0000256" key="7">
    <source>
        <dbReference type="SAM" id="MobiDB-lite"/>
    </source>
</evidence>
<dbReference type="OrthoDB" id="567787at2759"/>
<keyword evidence="8" id="KW-0472">Membrane</keyword>
<proteinExistence type="inferred from homology"/>
<feature type="region of interest" description="Disordered" evidence="7">
    <location>
        <begin position="430"/>
        <end position="472"/>
    </location>
</feature>
<keyword evidence="8" id="KW-1133">Transmembrane helix</keyword>
<protein>
    <recommendedName>
        <fullName evidence="6">Cilia- and flagella-associated protein 91</fullName>
    </recommendedName>
</protein>
<comment type="subcellular location">
    <subcellularLocation>
        <location evidence="1">Cytoplasm</location>
        <location evidence="1">Cytoskeleton</location>
        <location evidence="1">Cilium axoneme</location>
    </subcellularLocation>
</comment>
<evidence type="ECO:0000256" key="1">
    <source>
        <dbReference type="ARBA" id="ARBA00004430"/>
    </source>
</evidence>
<dbReference type="RefSeq" id="XP_013753621.1">
    <property type="nucleotide sequence ID" value="XM_013898167.1"/>
</dbReference>
<dbReference type="eggNOG" id="ENOG502QRFI">
    <property type="taxonomic scope" value="Eukaryota"/>
</dbReference>
<dbReference type="PANTHER" id="PTHR22455">
    <property type="entry name" value="CILIA- AND FLAGELLA-ASSOCIATED PROTEIN 91"/>
    <property type="match status" value="1"/>
</dbReference>
<dbReference type="GeneID" id="25568679"/>
<dbReference type="EMBL" id="GL349490">
    <property type="protein sequence ID" value="KNC54466.1"/>
    <property type="molecule type" value="Genomic_DNA"/>
</dbReference>
<dbReference type="InterPro" id="IPR032840">
    <property type="entry name" value="CFAP91_dom"/>
</dbReference>